<sequence>MKLKTSAIAVLAALPLMTAVASAAPTAAELQDRVYGSVFWEHYAPDNDKTKSLDWKGQNNGNGTGLNIGYRISESWGIRAEYVRQDLESEFSDADIKGNRVGMDLVYHVDSLPLYFVGGIKNYTTGRSASAANIGMGVNMFVTDEVALFVEANRYQGISKAFGDHGVKVGLTYNFGAAPAAEPAPAPEPAPVAAPVIGDADQDGVTDDKDQCANTPITDKVDTVGCSIFTENSVSIALNAQFDNDSSVVKEQYHADIEKLATFLKRFPNTDVEIGGHASNVGTPAYNLALSQRRADAIADVLVSNYGIERSRVKAVGYGITKPKAAGSSKAAHAINRRIEATVTASVKEAVQR</sequence>
<evidence type="ECO:0000256" key="10">
    <source>
        <dbReference type="PROSITE-ProRule" id="PRU00473"/>
    </source>
</evidence>
<dbReference type="PRINTS" id="PR01021">
    <property type="entry name" value="OMPADOMAIN"/>
</dbReference>
<dbReference type="Gene3D" id="3.30.1330.60">
    <property type="entry name" value="OmpA-like domain"/>
    <property type="match status" value="1"/>
</dbReference>
<dbReference type="EMBL" id="JBHLXP010000003">
    <property type="protein sequence ID" value="MFC0049207.1"/>
    <property type="molecule type" value="Genomic_DNA"/>
</dbReference>
<evidence type="ECO:0000256" key="3">
    <source>
        <dbReference type="ARBA" id="ARBA00022452"/>
    </source>
</evidence>
<keyword evidence="14" id="KW-1185">Reference proteome</keyword>
<keyword evidence="9" id="KW-0998">Cell outer membrane</keyword>
<evidence type="ECO:0000256" key="1">
    <source>
        <dbReference type="ARBA" id="ARBA00004571"/>
    </source>
</evidence>
<dbReference type="Pfam" id="PF00691">
    <property type="entry name" value="OmpA"/>
    <property type="match status" value="1"/>
</dbReference>
<dbReference type="Pfam" id="PF13505">
    <property type="entry name" value="OMP_b-brl"/>
    <property type="match status" value="1"/>
</dbReference>
<evidence type="ECO:0000256" key="8">
    <source>
        <dbReference type="ARBA" id="ARBA00023136"/>
    </source>
</evidence>
<reference evidence="13 14" key="1">
    <citation type="submission" date="2024-09" db="EMBL/GenBank/DDBJ databases">
        <authorList>
            <person name="Sun Q."/>
            <person name="Mori K."/>
        </authorList>
    </citation>
    <scope>NUCLEOTIDE SEQUENCE [LARGE SCALE GENOMIC DNA]</scope>
    <source>
        <strain evidence="13 14">KCTC 23315</strain>
    </source>
</reference>
<comment type="subcellular location">
    <subcellularLocation>
        <location evidence="1">Cell outer membrane</location>
        <topology evidence="1">Multi-pass membrane protein</topology>
    </subcellularLocation>
</comment>
<feature type="domain" description="OmpA-like" evidence="12">
    <location>
        <begin position="229"/>
        <end position="347"/>
    </location>
</feature>
<gene>
    <name evidence="13" type="ORF">ACFFJP_13000</name>
</gene>
<proteinExistence type="predicted"/>
<keyword evidence="4" id="KW-0812">Transmembrane</keyword>
<dbReference type="Proteomes" id="UP001589813">
    <property type="component" value="Unassembled WGS sequence"/>
</dbReference>
<dbReference type="InterPro" id="IPR006665">
    <property type="entry name" value="OmpA-like"/>
</dbReference>
<dbReference type="InterPro" id="IPR050330">
    <property type="entry name" value="Bact_OuterMem_StrucFunc"/>
</dbReference>
<dbReference type="Gene3D" id="2.40.160.20">
    <property type="match status" value="1"/>
</dbReference>
<protein>
    <submittedName>
        <fullName evidence="13">OmpA family protein</fullName>
    </submittedName>
</protein>
<dbReference type="SUPFAM" id="SSF103088">
    <property type="entry name" value="OmpA-like"/>
    <property type="match status" value="1"/>
</dbReference>
<evidence type="ECO:0000313" key="14">
    <source>
        <dbReference type="Proteomes" id="UP001589813"/>
    </source>
</evidence>
<comment type="caution">
    <text evidence="13">The sequence shown here is derived from an EMBL/GenBank/DDBJ whole genome shotgun (WGS) entry which is preliminary data.</text>
</comment>
<dbReference type="CDD" id="cd07185">
    <property type="entry name" value="OmpA_C-like"/>
    <property type="match status" value="1"/>
</dbReference>
<feature type="signal peptide" evidence="11">
    <location>
        <begin position="1"/>
        <end position="23"/>
    </location>
</feature>
<dbReference type="InterPro" id="IPR027385">
    <property type="entry name" value="Beta-barrel_OMP"/>
</dbReference>
<evidence type="ECO:0000256" key="4">
    <source>
        <dbReference type="ARBA" id="ARBA00022692"/>
    </source>
</evidence>
<dbReference type="InterPro" id="IPR036737">
    <property type="entry name" value="OmpA-like_sf"/>
</dbReference>
<evidence type="ECO:0000313" key="13">
    <source>
        <dbReference type="EMBL" id="MFC0049207.1"/>
    </source>
</evidence>
<accession>A0ABV6BGL1</accession>
<dbReference type="RefSeq" id="WP_377244635.1">
    <property type="nucleotide sequence ID" value="NZ_JBHLXP010000003.1"/>
</dbReference>
<dbReference type="InterPro" id="IPR011250">
    <property type="entry name" value="OMP/PagP_B-barrel"/>
</dbReference>
<evidence type="ECO:0000256" key="9">
    <source>
        <dbReference type="ARBA" id="ARBA00023237"/>
    </source>
</evidence>
<keyword evidence="7" id="KW-0626">Porin</keyword>
<dbReference type="InterPro" id="IPR006664">
    <property type="entry name" value="OMP_bac"/>
</dbReference>
<feature type="chain" id="PRO_5045965729" evidence="11">
    <location>
        <begin position="24"/>
        <end position="353"/>
    </location>
</feature>
<organism evidence="13 14">
    <name type="scientific">Rheinheimera tilapiae</name>
    <dbReference type="NCBI Taxonomy" id="875043"/>
    <lineage>
        <taxon>Bacteria</taxon>
        <taxon>Pseudomonadati</taxon>
        <taxon>Pseudomonadota</taxon>
        <taxon>Gammaproteobacteria</taxon>
        <taxon>Chromatiales</taxon>
        <taxon>Chromatiaceae</taxon>
        <taxon>Rheinheimera</taxon>
    </lineage>
</organism>
<evidence type="ECO:0000256" key="5">
    <source>
        <dbReference type="ARBA" id="ARBA00022729"/>
    </source>
</evidence>
<dbReference type="PANTHER" id="PTHR30329">
    <property type="entry name" value="STATOR ELEMENT OF FLAGELLAR MOTOR COMPLEX"/>
    <property type="match status" value="1"/>
</dbReference>
<keyword evidence="8 10" id="KW-0472">Membrane</keyword>
<dbReference type="PROSITE" id="PS51123">
    <property type="entry name" value="OMPA_2"/>
    <property type="match status" value="1"/>
</dbReference>
<keyword evidence="2" id="KW-0813">Transport</keyword>
<evidence type="ECO:0000256" key="6">
    <source>
        <dbReference type="ARBA" id="ARBA00023065"/>
    </source>
</evidence>
<evidence type="ECO:0000256" key="7">
    <source>
        <dbReference type="ARBA" id="ARBA00023114"/>
    </source>
</evidence>
<keyword evidence="6" id="KW-0406">Ion transport</keyword>
<keyword evidence="3" id="KW-1134">Transmembrane beta strand</keyword>
<dbReference type="PANTHER" id="PTHR30329:SF21">
    <property type="entry name" value="LIPOPROTEIN YIAD-RELATED"/>
    <property type="match status" value="1"/>
</dbReference>
<name>A0ABV6BGL1_9GAMM</name>
<evidence type="ECO:0000256" key="11">
    <source>
        <dbReference type="SAM" id="SignalP"/>
    </source>
</evidence>
<dbReference type="SUPFAM" id="SSF56925">
    <property type="entry name" value="OMPA-like"/>
    <property type="match status" value="1"/>
</dbReference>
<evidence type="ECO:0000259" key="12">
    <source>
        <dbReference type="PROSITE" id="PS51123"/>
    </source>
</evidence>
<evidence type="ECO:0000256" key="2">
    <source>
        <dbReference type="ARBA" id="ARBA00022448"/>
    </source>
</evidence>
<keyword evidence="5 11" id="KW-0732">Signal</keyword>